<protein>
    <recommendedName>
        <fullName evidence="4">DUF281 domain-containing protein</fullName>
    </recommendedName>
</protein>
<dbReference type="EMBL" id="CANHGI010000002">
    <property type="protein sequence ID" value="CAI5442063.1"/>
    <property type="molecule type" value="Genomic_DNA"/>
</dbReference>
<organism evidence="2 3">
    <name type="scientific">Caenorhabditis angaria</name>
    <dbReference type="NCBI Taxonomy" id="860376"/>
    <lineage>
        <taxon>Eukaryota</taxon>
        <taxon>Metazoa</taxon>
        <taxon>Ecdysozoa</taxon>
        <taxon>Nematoda</taxon>
        <taxon>Chromadorea</taxon>
        <taxon>Rhabditida</taxon>
        <taxon>Rhabditina</taxon>
        <taxon>Rhabditomorpha</taxon>
        <taxon>Rhabditoidea</taxon>
        <taxon>Rhabditidae</taxon>
        <taxon>Peloderinae</taxon>
        <taxon>Caenorhabditis</taxon>
    </lineage>
</organism>
<gene>
    <name evidence="2" type="ORF">CAMP_LOCUS4700</name>
</gene>
<dbReference type="OrthoDB" id="5823020at2759"/>
<sequence>MNSLLLVLTIFSLGEALFETWKPESYRYCEHLTSTNTSAPNLGGVSCGYSSYFYMNYEYALTIDSTSTLGLINVGWLSANILGTENKFWKTCKSYMITIFDSLFSDEGKSCIYAFNHGFSGLPTCTKNDSNLLLRVGSGYCMKQKVCGADQKIDFLVSSDKKSSQISWEDSRTATLKSNGYTVVGSCYAYEKLSNPTKSNASIANTTSFY</sequence>
<evidence type="ECO:0000256" key="1">
    <source>
        <dbReference type="SAM" id="SignalP"/>
    </source>
</evidence>
<evidence type="ECO:0000313" key="3">
    <source>
        <dbReference type="Proteomes" id="UP001152747"/>
    </source>
</evidence>
<dbReference type="Proteomes" id="UP001152747">
    <property type="component" value="Unassembled WGS sequence"/>
</dbReference>
<comment type="caution">
    <text evidence="2">The sequence shown here is derived from an EMBL/GenBank/DDBJ whole genome shotgun (WGS) entry which is preliminary data.</text>
</comment>
<keyword evidence="1" id="KW-0732">Signal</keyword>
<name>A0A9P1ICF8_9PELO</name>
<keyword evidence="3" id="KW-1185">Reference proteome</keyword>
<feature type="chain" id="PRO_5040487410" description="DUF281 domain-containing protein" evidence="1">
    <location>
        <begin position="17"/>
        <end position="210"/>
    </location>
</feature>
<feature type="signal peptide" evidence="1">
    <location>
        <begin position="1"/>
        <end position="16"/>
    </location>
</feature>
<evidence type="ECO:0008006" key="4">
    <source>
        <dbReference type="Google" id="ProtNLM"/>
    </source>
</evidence>
<dbReference type="AlphaFoldDB" id="A0A9P1ICF8"/>
<accession>A0A9P1ICF8</accession>
<reference evidence="2" key="1">
    <citation type="submission" date="2022-11" db="EMBL/GenBank/DDBJ databases">
        <authorList>
            <person name="Kikuchi T."/>
        </authorList>
    </citation>
    <scope>NUCLEOTIDE SEQUENCE</scope>
    <source>
        <strain evidence="2">PS1010</strain>
    </source>
</reference>
<evidence type="ECO:0000313" key="2">
    <source>
        <dbReference type="EMBL" id="CAI5442063.1"/>
    </source>
</evidence>
<proteinExistence type="predicted"/>